<accession>D3PY74</accession>
<dbReference type="RefSeq" id="WP_013020974.1">
    <property type="nucleotide sequence ID" value="NC_013947.1"/>
</dbReference>
<organism evidence="2 3">
    <name type="scientific">Stackebrandtia nassauensis (strain DSM 44728 / CIP 108903 / NRRL B-16338 / NBRC 102104 / LLR-40K-21)</name>
    <dbReference type="NCBI Taxonomy" id="446470"/>
    <lineage>
        <taxon>Bacteria</taxon>
        <taxon>Bacillati</taxon>
        <taxon>Actinomycetota</taxon>
        <taxon>Actinomycetes</taxon>
        <taxon>Glycomycetales</taxon>
        <taxon>Glycomycetaceae</taxon>
        <taxon>Stackebrandtia</taxon>
    </lineage>
</organism>
<protein>
    <submittedName>
        <fullName evidence="2">Uncharacterized protein</fullName>
    </submittedName>
</protein>
<evidence type="ECO:0000256" key="1">
    <source>
        <dbReference type="SAM" id="MobiDB-lite"/>
    </source>
</evidence>
<evidence type="ECO:0000313" key="2">
    <source>
        <dbReference type="EMBL" id="ADD45403.1"/>
    </source>
</evidence>
<keyword evidence="3" id="KW-1185">Reference proteome</keyword>
<dbReference type="HOGENOM" id="CLU_808690_0_0_11"/>
<reference evidence="2 3" key="1">
    <citation type="journal article" date="2009" name="Stand. Genomic Sci.">
        <title>Complete genome sequence of Stackebrandtia nassauensis type strain (LLR-40K-21).</title>
        <authorList>
            <person name="Munk C."/>
            <person name="Lapidus A."/>
            <person name="Copeland A."/>
            <person name="Jando M."/>
            <person name="Mayilraj S."/>
            <person name="Glavina Del Rio T."/>
            <person name="Nolan M."/>
            <person name="Chen F."/>
            <person name="Lucas S."/>
            <person name="Tice H."/>
            <person name="Cheng J.F."/>
            <person name="Han C."/>
            <person name="Detter J.C."/>
            <person name="Bruce D."/>
            <person name="Goodwin L."/>
            <person name="Chain P."/>
            <person name="Pitluck S."/>
            <person name="Goker M."/>
            <person name="Ovchinikova G."/>
            <person name="Pati A."/>
            <person name="Ivanova N."/>
            <person name="Mavromatis K."/>
            <person name="Chen A."/>
            <person name="Palaniappan K."/>
            <person name="Land M."/>
            <person name="Hauser L."/>
            <person name="Chang Y.J."/>
            <person name="Jeffries C.D."/>
            <person name="Bristow J."/>
            <person name="Eisen J.A."/>
            <person name="Markowitz V."/>
            <person name="Hugenholtz P."/>
            <person name="Kyrpides N.C."/>
            <person name="Klenk H.P."/>
        </authorList>
    </citation>
    <scope>NUCLEOTIDE SEQUENCE [LARGE SCALE GENOMIC DNA]</scope>
    <source>
        <strain evidence="3">DSM 44728 / CIP 108903 / NRRL B-16338 / NBRC 102104 / LLR-40K-21</strain>
    </source>
</reference>
<evidence type="ECO:0000313" key="3">
    <source>
        <dbReference type="Proteomes" id="UP000000844"/>
    </source>
</evidence>
<gene>
    <name evidence="2" type="ordered locus">Snas_5773</name>
</gene>
<dbReference type="KEGG" id="sna:Snas_5773"/>
<dbReference type="Proteomes" id="UP000000844">
    <property type="component" value="Chromosome"/>
</dbReference>
<sequence>MGVKYGPSKDQIKQMAEEVREAAIRVKGEKELRMCPKTGHGSEWAGQLAVDANGAMNTYQPEGKYGDYGIGEDNRYLGTAKDWATLESGYQWIPGEFERYLMPEPHDFDALVDSAQKLTKDFVNVGQAKDPANVPAGTPTSVAPGTSAVDQPIRLSMGFTSDWSGHFADGFQRYLSEIPDVTRRQAVVAETLYEAAVAARDIYGAGREELGNIAKNAKLAIEGVEAGKSTGGCAGSSMATGFALIAAAATVAAGVSTLPISGPAVISGAMAAGNWTIVVGISSAIAAGSPLIPAPEKIELLASDVDGVIEKMKEALTKREKTVTDSEEAFAKKLGANSEMVEKNKVTGKDGGKSQDNAFFPRRPAMLDMSTDLKDLKDPATGFTHPVAAS</sequence>
<feature type="compositionally biased region" description="Basic and acidic residues" evidence="1">
    <location>
        <begin position="341"/>
        <end position="353"/>
    </location>
</feature>
<dbReference type="STRING" id="446470.Snas_5773"/>
<dbReference type="AlphaFoldDB" id="D3PY74"/>
<feature type="region of interest" description="Disordered" evidence="1">
    <location>
        <begin position="341"/>
        <end position="364"/>
    </location>
</feature>
<proteinExistence type="predicted"/>
<name>D3PY74_STANL</name>
<dbReference type="EMBL" id="CP001778">
    <property type="protein sequence ID" value="ADD45403.1"/>
    <property type="molecule type" value="Genomic_DNA"/>
</dbReference>